<evidence type="ECO:0000256" key="5">
    <source>
        <dbReference type="ARBA" id="ARBA00023002"/>
    </source>
</evidence>
<gene>
    <name evidence="8" type="primary">aroE</name>
    <name evidence="12" type="ORF">G6N73_02040</name>
</gene>
<dbReference type="Gene3D" id="3.40.50.720">
    <property type="entry name" value="NAD(P)-binding Rossmann-like Domain"/>
    <property type="match status" value="1"/>
</dbReference>
<comment type="pathway">
    <text evidence="1 8">Metabolic intermediate biosynthesis; chorismate biosynthesis; chorismate from D-erythrose 4-phosphate and phosphoenolpyruvate: step 4/7.</text>
</comment>
<dbReference type="PANTHER" id="PTHR21089:SF1">
    <property type="entry name" value="BIFUNCTIONAL 3-DEHYDROQUINATE DEHYDRATASE_SHIKIMATE DEHYDROGENASE, CHLOROPLASTIC"/>
    <property type="match status" value="1"/>
</dbReference>
<dbReference type="NCBIfam" id="TIGR00507">
    <property type="entry name" value="aroE"/>
    <property type="match status" value="1"/>
</dbReference>
<dbReference type="InterPro" id="IPR041121">
    <property type="entry name" value="SDH_C"/>
</dbReference>
<evidence type="ECO:0000256" key="1">
    <source>
        <dbReference type="ARBA" id="ARBA00004871"/>
    </source>
</evidence>
<comment type="caution">
    <text evidence="12">The sequence shown here is derived from an EMBL/GenBank/DDBJ whole genome shotgun (WGS) entry which is preliminary data.</text>
</comment>
<organism evidence="12 13">
    <name type="scientific">Allomesorhizobium camelthorni</name>
    <dbReference type="NCBI Taxonomy" id="475069"/>
    <lineage>
        <taxon>Bacteria</taxon>
        <taxon>Pseudomonadati</taxon>
        <taxon>Pseudomonadota</taxon>
        <taxon>Alphaproteobacteria</taxon>
        <taxon>Hyphomicrobiales</taxon>
        <taxon>Phyllobacteriaceae</taxon>
        <taxon>Allomesorhizobium</taxon>
    </lineage>
</organism>
<dbReference type="EMBL" id="JAAKZF010000001">
    <property type="protein sequence ID" value="NGO49968.1"/>
    <property type="molecule type" value="Genomic_DNA"/>
</dbReference>
<dbReference type="GO" id="GO:0050661">
    <property type="term" value="F:NADP binding"/>
    <property type="evidence" value="ECO:0007669"/>
    <property type="project" value="InterPro"/>
</dbReference>
<evidence type="ECO:0000256" key="3">
    <source>
        <dbReference type="ARBA" id="ARBA00022605"/>
    </source>
</evidence>
<evidence type="ECO:0000256" key="6">
    <source>
        <dbReference type="ARBA" id="ARBA00023141"/>
    </source>
</evidence>
<dbReference type="Pfam" id="PF01488">
    <property type="entry name" value="Shikimate_DH"/>
    <property type="match status" value="1"/>
</dbReference>
<dbReference type="InterPro" id="IPR013708">
    <property type="entry name" value="Shikimate_DH-bd_N"/>
</dbReference>
<comment type="similarity">
    <text evidence="8">Belongs to the shikimate dehydrogenase family.</text>
</comment>
<dbReference type="UniPathway" id="UPA00053">
    <property type="reaction ID" value="UER00087"/>
</dbReference>
<comment type="caution">
    <text evidence="8">Lacks conserved residue(s) required for the propagation of feature annotation.</text>
</comment>
<dbReference type="SUPFAM" id="SSF51735">
    <property type="entry name" value="NAD(P)-binding Rossmann-fold domains"/>
    <property type="match status" value="1"/>
</dbReference>
<feature type="binding site" evidence="8">
    <location>
        <position position="219"/>
    </location>
    <ligand>
        <name>NADP(+)</name>
        <dbReference type="ChEBI" id="CHEBI:58349"/>
    </ligand>
</feature>
<evidence type="ECO:0000256" key="4">
    <source>
        <dbReference type="ARBA" id="ARBA00022857"/>
    </source>
</evidence>
<comment type="catalytic activity">
    <reaction evidence="7 8">
        <text>shikimate + NADP(+) = 3-dehydroshikimate + NADPH + H(+)</text>
        <dbReference type="Rhea" id="RHEA:17737"/>
        <dbReference type="ChEBI" id="CHEBI:15378"/>
        <dbReference type="ChEBI" id="CHEBI:16630"/>
        <dbReference type="ChEBI" id="CHEBI:36208"/>
        <dbReference type="ChEBI" id="CHEBI:57783"/>
        <dbReference type="ChEBI" id="CHEBI:58349"/>
        <dbReference type="EC" id="1.1.1.25"/>
    </reaction>
</comment>
<dbReference type="Proteomes" id="UP001642900">
    <property type="component" value="Unassembled WGS sequence"/>
</dbReference>
<evidence type="ECO:0000259" key="9">
    <source>
        <dbReference type="Pfam" id="PF01488"/>
    </source>
</evidence>
<dbReference type="EC" id="1.1.1.25" evidence="2 8"/>
<keyword evidence="4 8" id="KW-0521">NADP</keyword>
<name>A0A6G4W6L2_9HYPH</name>
<feature type="active site" description="Proton acceptor" evidence="8">
    <location>
        <position position="68"/>
    </location>
</feature>
<feature type="binding site" evidence="8">
    <location>
        <position position="89"/>
    </location>
    <ligand>
        <name>shikimate</name>
        <dbReference type="ChEBI" id="CHEBI:36208"/>
    </ligand>
</feature>
<feature type="binding site" evidence="8">
    <location>
        <begin position="130"/>
        <end position="134"/>
    </location>
    <ligand>
        <name>NADP(+)</name>
        <dbReference type="ChEBI" id="CHEBI:58349"/>
    </ligand>
</feature>
<feature type="binding site" evidence="8">
    <location>
        <begin position="154"/>
        <end position="159"/>
    </location>
    <ligand>
        <name>NADP(+)</name>
        <dbReference type="ChEBI" id="CHEBI:58349"/>
    </ligand>
</feature>
<feature type="binding site" evidence="8">
    <location>
        <position position="64"/>
    </location>
    <ligand>
        <name>shikimate</name>
        <dbReference type="ChEBI" id="CHEBI:36208"/>
    </ligand>
</feature>
<protein>
    <recommendedName>
        <fullName evidence="2 8">Shikimate dehydrogenase (NADP(+))</fullName>
        <shortName evidence="8">SDH</shortName>
        <ecNumber evidence="2 8">1.1.1.25</ecNumber>
    </recommendedName>
</protein>
<evidence type="ECO:0000313" key="13">
    <source>
        <dbReference type="Proteomes" id="UP001642900"/>
    </source>
</evidence>
<reference evidence="12 13" key="1">
    <citation type="submission" date="2020-02" db="EMBL/GenBank/DDBJ databases">
        <title>Genome sequence of strain CCNWXJ40-4.</title>
        <authorList>
            <person name="Gao J."/>
            <person name="Sun J."/>
        </authorList>
    </citation>
    <scope>NUCLEOTIDE SEQUENCE [LARGE SCALE GENOMIC DNA]</scope>
    <source>
        <strain evidence="12 13">CCNWXJ 40-4</strain>
    </source>
</reference>
<feature type="domain" description="SDH C-terminal" evidence="11">
    <location>
        <begin position="242"/>
        <end position="266"/>
    </location>
</feature>
<dbReference type="GO" id="GO:0009073">
    <property type="term" value="P:aromatic amino acid family biosynthetic process"/>
    <property type="evidence" value="ECO:0007669"/>
    <property type="project" value="UniProtKB-KW"/>
</dbReference>
<dbReference type="GO" id="GO:0005829">
    <property type="term" value="C:cytosol"/>
    <property type="evidence" value="ECO:0007669"/>
    <property type="project" value="TreeGrafter"/>
</dbReference>
<dbReference type="InterPro" id="IPR036291">
    <property type="entry name" value="NAD(P)-bd_dom_sf"/>
</dbReference>
<dbReference type="HAMAP" id="MF_00222">
    <property type="entry name" value="Shikimate_DH_AroE"/>
    <property type="match status" value="1"/>
</dbReference>
<keyword evidence="6 8" id="KW-0057">Aromatic amino acid biosynthesis</keyword>
<sequence>MAEPVKAFVCGHPVAHSRSPAIHGHWLARYGIAGSYMAIDVAPDDFADFVRHIRENGYAGGNVTIPHKEAACRLVERRDQAAEEIGAVNTLWFEAGVLCGGNTDAVGFAANLDERAPGWAENRGTVVVLGAGGAARAVLFALRQRGYRDIRVVNRTMARAVELADQFGPGVTAHAPGAATELLGDADLLVNTTALGMYGNAEIAVDPATLPDRAIVTDIVYVPLETPLLAAARRRGLKTVDGLGMLLHQAVPGFEHWFGRRPEVDAELRRLIVGDLETAS</sequence>
<dbReference type="InterPro" id="IPR046346">
    <property type="entry name" value="Aminoacid_DH-like_N_sf"/>
</dbReference>
<keyword evidence="3 8" id="KW-0028">Amino-acid biosynthesis</keyword>
<evidence type="ECO:0000313" key="12">
    <source>
        <dbReference type="EMBL" id="NGO49968.1"/>
    </source>
</evidence>
<comment type="subunit">
    <text evidence="8">Homodimer.</text>
</comment>
<dbReference type="Gene3D" id="3.40.50.10860">
    <property type="entry name" value="Leucine Dehydrogenase, chain A, domain 1"/>
    <property type="match status" value="1"/>
</dbReference>
<feature type="binding site" evidence="8">
    <location>
        <position position="221"/>
    </location>
    <ligand>
        <name>shikimate</name>
        <dbReference type="ChEBI" id="CHEBI:36208"/>
    </ligand>
</feature>
<dbReference type="GO" id="GO:0009423">
    <property type="term" value="P:chorismate biosynthetic process"/>
    <property type="evidence" value="ECO:0007669"/>
    <property type="project" value="UniProtKB-UniRule"/>
</dbReference>
<evidence type="ECO:0000259" key="11">
    <source>
        <dbReference type="Pfam" id="PF18317"/>
    </source>
</evidence>
<feature type="binding site" evidence="8">
    <location>
        <position position="249"/>
    </location>
    <ligand>
        <name>shikimate</name>
        <dbReference type="ChEBI" id="CHEBI:36208"/>
    </ligand>
</feature>
<keyword evidence="5 8" id="KW-0560">Oxidoreductase</keyword>
<feature type="domain" description="Quinate/shikimate 5-dehydrogenase/glutamyl-tRNA reductase" evidence="9">
    <location>
        <begin position="124"/>
        <end position="194"/>
    </location>
</feature>
<dbReference type="GO" id="GO:0004764">
    <property type="term" value="F:shikimate 3-dehydrogenase (NADP+) activity"/>
    <property type="evidence" value="ECO:0007669"/>
    <property type="project" value="UniProtKB-UniRule"/>
</dbReference>
<dbReference type="NCBIfam" id="NF001312">
    <property type="entry name" value="PRK00258.1-4"/>
    <property type="match status" value="1"/>
</dbReference>
<dbReference type="PANTHER" id="PTHR21089">
    <property type="entry name" value="SHIKIMATE DEHYDROGENASE"/>
    <property type="match status" value="1"/>
</dbReference>
<evidence type="ECO:0000256" key="2">
    <source>
        <dbReference type="ARBA" id="ARBA00012962"/>
    </source>
</evidence>
<dbReference type="GO" id="GO:0008652">
    <property type="term" value="P:amino acid biosynthetic process"/>
    <property type="evidence" value="ECO:0007669"/>
    <property type="project" value="UniProtKB-KW"/>
</dbReference>
<proteinExistence type="inferred from homology"/>
<feature type="binding site" evidence="8">
    <location>
        <begin position="17"/>
        <end position="19"/>
    </location>
    <ligand>
        <name>shikimate</name>
        <dbReference type="ChEBI" id="CHEBI:36208"/>
    </ligand>
</feature>
<dbReference type="AlphaFoldDB" id="A0A6G4W6L2"/>
<dbReference type="SUPFAM" id="SSF53223">
    <property type="entry name" value="Aminoacid dehydrogenase-like, N-terminal domain"/>
    <property type="match status" value="1"/>
</dbReference>
<dbReference type="InterPro" id="IPR022893">
    <property type="entry name" value="Shikimate_DH_fam"/>
</dbReference>
<evidence type="ECO:0000256" key="8">
    <source>
        <dbReference type="HAMAP-Rule" id="MF_00222"/>
    </source>
</evidence>
<dbReference type="CDD" id="cd01065">
    <property type="entry name" value="NAD_bind_Shikimate_DH"/>
    <property type="match status" value="1"/>
</dbReference>
<feature type="domain" description="Shikimate dehydrogenase substrate binding N-terminal" evidence="10">
    <location>
        <begin position="9"/>
        <end position="91"/>
    </location>
</feature>
<dbReference type="InterPro" id="IPR006151">
    <property type="entry name" value="Shikm_DH/Glu-tRNA_Rdtase"/>
</dbReference>
<comment type="function">
    <text evidence="8">Involved in the biosynthesis of the chorismate, which leads to the biosynthesis of aromatic amino acids. Catalyzes the reversible NADPH linked reduction of 3-dehydroshikimate (DHSA) to yield shikimate (SA).</text>
</comment>
<evidence type="ECO:0000259" key="10">
    <source>
        <dbReference type="Pfam" id="PF08501"/>
    </source>
</evidence>
<dbReference type="GO" id="GO:0019632">
    <property type="term" value="P:shikimate metabolic process"/>
    <property type="evidence" value="ECO:0007669"/>
    <property type="project" value="InterPro"/>
</dbReference>
<keyword evidence="13" id="KW-1185">Reference proteome</keyword>
<dbReference type="InterPro" id="IPR011342">
    <property type="entry name" value="Shikimate_DH"/>
</dbReference>
<dbReference type="Pfam" id="PF18317">
    <property type="entry name" value="SDH_C"/>
    <property type="match status" value="1"/>
</dbReference>
<dbReference type="RefSeq" id="WP_165022566.1">
    <property type="nucleotide sequence ID" value="NZ_JAAKZF010000001.1"/>
</dbReference>
<dbReference type="Pfam" id="PF08501">
    <property type="entry name" value="Shikimate_dh_N"/>
    <property type="match status" value="1"/>
</dbReference>
<accession>A0A6G4W6L2</accession>
<evidence type="ECO:0000256" key="7">
    <source>
        <dbReference type="ARBA" id="ARBA00049442"/>
    </source>
</evidence>
<feature type="binding site" evidence="8">
    <location>
        <position position="242"/>
    </location>
    <ligand>
        <name>NADP(+)</name>
        <dbReference type="ChEBI" id="CHEBI:58349"/>
    </ligand>
</feature>
<feature type="binding site" evidence="8">
    <location>
        <position position="104"/>
    </location>
    <ligand>
        <name>shikimate</name>
        <dbReference type="ChEBI" id="CHEBI:36208"/>
    </ligand>
</feature>